<feature type="signal peptide" evidence="1">
    <location>
        <begin position="1"/>
        <end position="24"/>
    </location>
</feature>
<feature type="chain" id="PRO_5002683788" evidence="1">
    <location>
        <begin position="25"/>
        <end position="175"/>
    </location>
</feature>
<dbReference type="InterPro" id="IPR001304">
    <property type="entry name" value="C-type_lectin-like"/>
</dbReference>
<keyword evidence="1" id="KW-0732">Signal</keyword>
<accession>A5H2V1</accession>
<name>A5H2V1_APHAV</name>
<dbReference type="PANTHER" id="PTHR22803">
    <property type="entry name" value="MANNOSE, PHOSPHOLIPASE, LECTIN RECEPTOR RELATED"/>
    <property type="match status" value="1"/>
</dbReference>
<dbReference type="GO" id="GO:0030246">
    <property type="term" value="F:carbohydrate binding"/>
    <property type="evidence" value="ECO:0007669"/>
    <property type="project" value="UniProtKB-KW"/>
</dbReference>
<dbReference type="InterPro" id="IPR016187">
    <property type="entry name" value="CTDL_fold"/>
</dbReference>
<dbReference type="CDD" id="cd00037">
    <property type="entry name" value="CLECT"/>
    <property type="match status" value="1"/>
</dbReference>
<organism evidence="3">
    <name type="scientific">Aphelenchoides avenae</name>
    <name type="common">Mycophagous nematode worm</name>
    <name type="synonym">Aphelenchus avenae</name>
    <dbReference type="NCBI Taxonomy" id="70226"/>
    <lineage>
        <taxon>Eukaryota</taxon>
        <taxon>Metazoa</taxon>
        <taxon>Ecdysozoa</taxon>
        <taxon>Nematoda</taxon>
        <taxon>Chromadorea</taxon>
        <taxon>Rhabditida</taxon>
        <taxon>Tylenchina</taxon>
        <taxon>Tylenchomorpha</taxon>
        <taxon>Aphelenchoidea</taxon>
        <taxon>Aphelenchoididae</taxon>
        <taxon>Aphelenchoides</taxon>
    </lineage>
</organism>
<dbReference type="EMBL" id="EF026242">
    <property type="protein sequence ID" value="ABQ23234.1"/>
    <property type="molecule type" value="mRNA"/>
</dbReference>
<dbReference type="Pfam" id="PF00059">
    <property type="entry name" value="Lectin_C"/>
    <property type="match status" value="1"/>
</dbReference>
<evidence type="ECO:0000313" key="3">
    <source>
        <dbReference type="EMBL" id="ABQ23234.1"/>
    </source>
</evidence>
<dbReference type="AlphaFoldDB" id="A5H2V1"/>
<protein>
    <submittedName>
        <fullName evidence="3">C-type lectin protein</fullName>
    </submittedName>
</protein>
<dbReference type="SMART" id="SM00034">
    <property type="entry name" value="CLECT"/>
    <property type="match status" value="1"/>
</dbReference>
<evidence type="ECO:0000256" key="1">
    <source>
        <dbReference type="SAM" id="SignalP"/>
    </source>
</evidence>
<proteinExistence type="evidence at transcript level"/>
<dbReference type="InterPro" id="IPR016186">
    <property type="entry name" value="C-type_lectin-like/link_sf"/>
</dbReference>
<dbReference type="Gene3D" id="3.10.100.10">
    <property type="entry name" value="Mannose-Binding Protein A, subunit A"/>
    <property type="match status" value="1"/>
</dbReference>
<reference evidence="3" key="2">
    <citation type="journal article" date="2009" name="Int. J. Parasitol.">
        <title>Erratum to 'Gene induction by desiccation stress in the entomopathogenic nematode Steinernema carpocapsae reveals parallels with drought tolerance mechanisms in plants'.</title>
        <authorList>
            <person name="Tyson T."/>
            <person name="Reardon W."/>
            <person name="Browne J.A."/>
            <person name="Burnell A.M."/>
        </authorList>
    </citation>
    <scope>NUCLEOTIDE SEQUENCE</scope>
</reference>
<evidence type="ECO:0000259" key="2">
    <source>
        <dbReference type="PROSITE" id="PS50041"/>
    </source>
</evidence>
<dbReference type="SUPFAM" id="SSF56436">
    <property type="entry name" value="C-type lectin-like"/>
    <property type="match status" value="1"/>
</dbReference>
<keyword evidence="3" id="KW-0430">Lectin</keyword>
<sequence>MPTLVNLPLTIVVVLVQLLPNGLLQPNAGAVCPPGWTLYAARGKCFIAISSGAMKGWMDHSLACQALMPTATLASIHDANEQNFVADVARTKGTQDAWIGMWDQLGSGLWRWVDGSPVEYAFWELGQPDKYLGIQHCVRMQLNKYGAWDDLNCDNSAIWTSVCQVYTQNSQPIQG</sequence>
<dbReference type="PROSITE" id="PS50041">
    <property type="entry name" value="C_TYPE_LECTIN_2"/>
    <property type="match status" value="1"/>
</dbReference>
<feature type="domain" description="C-type lectin" evidence="2">
    <location>
        <begin position="41"/>
        <end position="154"/>
    </location>
</feature>
<dbReference type="InterPro" id="IPR050111">
    <property type="entry name" value="C-type_lectin/snaclec_domain"/>
</dbReference>
<reference evidence="3" key="1">
    <citation type="journal article" date="2007" name="Int. J. Parasitol.">
        <title>Gene induction by desiccation stress in the entomopathogenic nematode Steinernema carpocapsae reveals parallels with drought tolerance mechanisms in plants.</title>
        <authorList>
            <person name="Tyson T."/>
            <person name="Reardon W."/>
            <person name="Browne J.A."/>
            <person name="Burnell A.M."/>
        </authorList>
    </citation>
    <scope>NUCLEOTIDE SEQUENCE</scope>
</reference>